<feature type="domain" description="C2H2-type" evidence="9">
    <location>
        <begin position="674"/>
        <end position="698"/>
    </location>
</feature>
<name>A0A854QQ33_CRYNE</name>
<gene>
    <name evidence="10" type="ORF">C361_00038</name>
</gene>
<feature type="compositionally biased region" description="Basic and acidic residues" evidence="8">
    <location>
        <begin position="568"/>
        <end position="580"/>
    </location>
</feature>
<organism evidence="10 11">
    <name type="scientific">Cryptococcus neoformans Tu259-1</name>
    <dbReference type="NCBI Taxonomy" id="1230072"/>
    <lineage>
        <taxon>Eukaryota</taxon>
        <taxon>Fungi</taxon>
        <taxon>Dikarya</taxon>
        <taxon>Basidiomycota</taxon>
        <taxon>Agaricomycotina</taxon>
        <taxon>Tremellomycetes</taxon>
        <taxon>Tremellales</taxon>
        <taxon>Cryptococcaceae</taxon>
        <taxon>Cryptococcus</taxon>
        <taxon>Cryptococcus neoformans species complex</taxon>
    </lineage>
</organism>
<dbReference type="Proteomes" id="UP000199727">
    <property type="component" value="Unassembled WGS sequence"/>
</dbReference>
<feature type="compositionally biased region" description="Polar residues" evidence="8">
    <location>
        <begin position="238"/>
        <end position="249"/>
    </location>
</feature>
<dbReference type="InterPro" id="IPR013087">
    <property type="entry name" value="Znf_C2H2_type"/>
</dbReference>
<dbReference type="GO" id="GO:0008270">
    <property type="term" value="F:zinc ion binding"/>
    <property type="evidence" value="ECO:0007669"/>
    <property type="project" value="UniProtKB-KW"/>
</dbReference>
<dbReference type="PROSITE" id="PS00028">
    <property type="entry name" value="ZINC_FINGER_C2H2_1"/>
    <property type="match status" value="2"/>
</dbReference>
<feature type="region of interest" description="Disordered" evidence="8">
    <location>
        <begin position="237"/>
        <end position="462"/>
    </location>
</feature>
<evidence type="ECO:0000259" key="9">
    <source>
        <dbReference type="PROSITE" id="PS50157"/>
    </source>
</evidence>
<feature type="region of interest" description="Disordered" evidence="8">
    <location>
        <begin position="521"/>
        <end position="540"/>
    </location>
</feature>
<protein>
    <recommendedName>
        <fullName evidence="9">C2H2-type domain-containing protein</fullName>
    </recommendedName>
</protein>
<dbReference type="InterPro" id="IPR050331">
    <property type="entry name" value="Zinc_finger"/>
</dbReference>
<evidence type="ECO:0000256" key="5">
    <source>
        <dbReference type="ARBA" id="ARBA00022833"/>
    </source>
</evidence>
<dbReference type="GO" id="GO:0010468">
    <property type="term" value="P:regulation of gene expression"/>
    <property type="evidence" value="ECO:0007669"/>
    <property type="project" value="TreeGrafter"/>
</dbReference>
<keyword evidence="6" id="KW-0539">Nucleus</keyword>
<dbReference type="FunFam" id="3.30.160.60:FF:001102">
    <property type="entry name" value="Transcription factor IIIA"/>
    <property type="match status" value="1"/>
</dbReference>
<feature type="compositionally biased region" description="Low complexity" evidence="8">
    <location>
        <begin position="283"/>
        <end position="303"/>
    </location>
</feature>
<evidence type="ECO:0000256" key="8">
    <source>
        <dbReference type="SAM" id="MobiDB-lite"/>
    </source>
</evidence>
<keyword evidence="5" id="KW-0862">Zinc</keyword>
<keyword evidence="4 7" id="KW-0863">Zinc-finger</keyword>
<feature type="compositionally biased region" description="Basic and acidic residues" evidence="8">
    <location>
        <begin position="828"/>
        <end position="843"/>
    </location>
</feature>
<keyword evidence="2" id="KW-0479">Metal-binding</keyword>
<feature type="compositionally biased region" description="Low complexity" evidence="8">
    <location>
        <begin position="446"/>
        <end position="457"/>
    </location>
</feature>
<comment type="subcellular location">
    <subcellularLocation>
        <location evidence="1">Nucleus</location>
    </subcellularLocation>
</comment>
<feature type="compositionally biased region" description="Pro residues" evidence="8">
    <location>
        <begin position="750"/>
        <end position="764"/>
    </location>
</feature>
<dbReference type="PANTHER" id="PTHR16515">
    <property type="entry name" value="PR DOMAIN ZINC FINGER PROTEIN"/>
    <property type="match status" value="1"/>
</dbReference>
<dbReference type="EMBL" id="AMKT01000003">
    <property type="protein sequence ID" value="OXG31152.1"/>
    <property type="molecule type" value="Genomic_DNA"/>
</dbReference>
<evidence type="ECO:0000256" key="1">
    <source>
        <dbReference type="ARBA" id="ARBA00004123"/>
    </source>
</evidence>
<evidence type="ECO:0000256" key="6">
    <source>
        <dbReference type="ARBA" id="ARBA00023242"/>
    </source>
</evidence>
<accession>A0A854QQ33</accession>
<dbReference type="Pfam" id="PF00096">
    <property type="entry name" value="zf-C2H2"/>
    <property type="match status" value="2"/>
</dbReference>
<feature type="compositionally biased region" description="Basic residues" evidence="8">
    <location>
        <begin position="726"/>
        <end position="747"/>
    </location>
</feature>
<proteinExistence type="predicted"/>
<feature type="domain" description="C2H2-type" evidence="9">
    <location>
        <begin position="646"/>
        <end position="673"/>
    </location>
</feature>
<evidence type="ECO:0000256" key="7">
    <source>
        <dbReference type="PROSITE-ProRule" id="PRU00042"/>
    </source>
</evidence>
<comment type="caution">
    <text evidence="10">The sequence shown here is derived from an EMBL/GenBank/DDBJ whole genome shotgun (WGS) entry which is preliminary data.</text>
</comment>
<dbReference type="PANTHER" id="PTHR16515:SF58">
    <property type="entry name" value="ZINC FINGER PROTEIN 22"/>
    <property type="match status" value="1"/>
</dbReference>
<evidence type="ECO:0000313" key="11">
    <source>
        <dbReference type="Proteomes" id="UP000199727"/>
    </source>
</evidence>
<dbReference type="InterPro" id="IPR036236">
    <property type="entry name" value="Znf_C2H2_sf"/>
</dbReference>
<dbReference type="OrthoDB" id="2575827at2759"/>
<feature type="region of interest" description="Disordered" evidence="8">
    <location>
        <begin position="703"/>
        <end position="856"/>
    </location>
</feature>
<feature type="region of interest" description="Disordered" evidence="8">
    <location>
        <begin position="171"/>
        <end position="215"/>
    </location>
</feature>
<feature type="compositionally biased region" description="Basic residues" evidence="8">
    <location>
        <begin position="844"/>
        <end position="856"/>
    </location>
</feature>
<dbReference type="SMART" id="SM00355">
    <property type="entry name" value="ZnF_C2H2"/>
    <property type="match status" value="2"/>
</dbReference>
<feature type="compositionally biased region" description="Polar residues" evidence="8">
    <location>
        <begin position="422"/>
        <end position="438"/>
    </location>
</feature>
<keyword evidence="3" id="KW-0677">Repeat</keyword>
<dbReference type="FunFam" id="3.30.160.60:FF:000425">
    <property type="entry name" value="PLAG1 like zinc finger 1"/>
    <property type="match status" value="1"/>
</dbReference>
<dbReference type="PROSITE" id="PS50157">
    <property type="entry name" value="ZINC_FINGER_C2H2_2"/>
    <property type="match status" value="2"/>
</dbReference>
<feature type="compositionally biased region" description="Low complexity" evidence="8">
    <location>
        <begin position="177"/>
        <end position="215"/>
    </location>
</feature>
<dbReference type="SUPFAM" id="SSF57667">
    <property type="entry name" value="beta-beta-alpha zinc fingers"/>
    <property type="match status" value="1"/>
</dbReference>
<evidence type="ECO:0000256" key="4">
    <source>
        <dbReference type="ARBA" id="ARBA00022771"/>
    </source>
</evidence>
<reference evidence="10 11" key="1">
    <citation type="submission" date="2017-06" db="EMBL/GenBank/DDBJ databases">
        <title>Global population genomics of the pathogenic fungus Cryptococcus neoformans var. grubii.</title>
        <authorList>
            <person name="Cuomo C."/>
            <person name="Litvintseva A."/>
            <person name="Chen Y."/>
            <person name="Young S."/>
            <person name="Zeng Q."/>
            <person name="Chapman S."/>
            <person name="Gujja S."/>
            <person name="Saif S."/>
            <person name="Birren B."/>
        </authorList>
    </citation>
    <scope>NUCLEOTIDE SEQUENCE [LARGE SCALE GENOMIC DNA]</scope>
    <source>
        <strain evidence="10 11">Tu259-1</strain>
    </source>
</reference>
<dbReference type="GO" id="GO:0005634">
    <property type="term" value="C:nucleus"/>
    <property type="evidence" value="ECO:0007669"/>
    <property type="project" value="UniProtKB-SubCell"/>
</dbReference>
<dbReference type="Gene3D" id="3.30.160.60">
    <property type="entry name" value="Classic Zinc Finger"/>
    <property type="match status" value="2"/>
</dbReference>
<feature type="compositionally biased region" description="Polar residues" evidence="8">
    <location>
        <begin position="521"/>
        <end position="530"/>
    </location>
</feature>
<evidence type="ECO:0000313" key="10">
    <source>
        <dbReference type="EMBL" id="OXG31152.1"/>
    </source>
</evidence>
<feature type="region of interest" description="Disordered" evidence="8">
    <location>
        <begin position="615"/>
        <end position="643"/>
    </location>
</feature>
<sequence>MSPSLHLHNFFPRFCLLPTLPPDYAVSPALKSEHRVPSISLGMVSVEQYRAQQTSYYPPPQSPTYISPTSTAPPVSGASVFTLPFQQTDISSPVSKMARRSSRADPVVRTEDDMYEEDDGYGELGQRHPLRREKEDMREEIEARPGHEVNLAQIRERGEGMSLPGIKTLLGVKEHPSGSSSLYQSPSLPSLGTNSPTTSPSSARTSRFPSFTSSTVPELSAPGWWAPEFERSPFHAVSSRSDSFASTQPYILDEHDQKRRRSDGPPPLRDAEESARLRWQAQSRNASFPSSSPHSSGRSTPTSWSIMRNRLHPPISSSPSVATVMGRGSISSTSGAMSPPITRRASPSSRNPSLVGGQLSRHFADLSAADSQRGSISGAPGPPERRISVQASSNIHPIDLDRATILPTLTSPENERPPMPSASFSLPSIQRSSSTSSDCLRRHSNTQPTTPDTTGQPEVRRSSLTEIIMAKSGDDIAMKEGRYAFSTEERHGGLGMEKRAETALGLAPIPLQSKTSIQSLAGTSSDTAAWNPQGRRESTESILSATAHLAINSEAERERTSSLRGRKRSADMRDDGEPRADPPFVGVGVGVGAGDPALRGMEVLAESARRIAAAEEEQKAKSVEEEEAEEAEEKDEVPEKTGGPKYACTYCAKTFSRPSSLKIHTYSHTGERPYICNEAGCGRRFSVQSNLKRHAKVHQVGPLGASASEPSAPPTKASEQPTHPSKPNKHPSPHPPPPHRHQSHHRMAQPLPPPMMSGPMPPPGGYSFFPPTYAPLSMNVMPGPPPHGSTPGMAPPPGYYMDGRYAVAPPPPTNEIPHGGYAQYEKPVPTHDGEDKSGRDSGKGKGKSRKSNAKEE</sequence>
<evidence type="ECO:0000256" key="3">
    <source>
        <dbReference type="ARBA" id="ARBA00022737"/>
    </source>
</evidence>
<evidence type="ECO:0000256" key="2">
    <source>
        <dbReference type="ARBA" id="ARBA00022723"/>
    </source>
</evidence>
<dbReference type="AlphaFoldDB" id="A0A854QQ33"/>
<feature type="compositionally biased region" description="Acidic residues" evidence="8">
    <location>
        <begin position="624"/>
        <end position="636"/>
    </location>
</feature>
<feature type="compositionally biased region" description="Pro residues" evidence="8">
    <location>
        <begin position="782"/>
        <end position="798"/>
    </location>
</feature>
<feature type="region of interest" description="Disordered" evidence="8">
    <location>
        <begin position="547"/>
        <end position="588"/>
    </location>
</feature>